<dbReference type="STRING" id="596151.DesfrDRAFT_0040"/>
<evidence type="ECO:0000256" key="3">
    <source>
        <dbReference type="ARBA" id="ARBA00022578"/>
    </source>
</evidence>
<comment type="similarity">
    <text evidence="1">In the C-terminal section; belongs to the transposase 35 family.</text>
</comment>
<dbReference type="GO" id="GO:0032196">
    <property type="term" value="P:transposition"/>
    <property type="evidence" value="ECO:0007669"/>
    <property type="project" value="UniProtKB-KW"/>
</dbReference>
<dbReference type="PANTHER" id="PTHR30405:SF11">
    <property type="entry name" value="RNA-GUIDED DNA ENDONUCLEASE RV2885C-RELATED"/>
    <property type="match status" value="1"/>
</dbReference>
<proteinExistence type="inferred from homology"/>
<dbReference type="InterPro" id="IPR051399">
    <property type="entry name" value="RNA-guided_DNA_endo/Transpos"/>
</dbReference>
<dbReference type="EMBL" id="AECZ01000001">
    <property type="protein sequence ID" value="EFL52992.1"/>
    <property type="molecule type" value="Genomic_DNA"/>
</dbReference>
<dbReference type="InterPro" id="IPR010095">
    <property type="entry name" value="Cas12f1-like_TNB"/>
</dbReference>
<evidence type="ECO:0000259" key="6">
    <source>
        <dbReference type="Pfam" id="PF01385"/>
    </source>
</evidence>
<dbReference type="Proteomes" id="UP000006250">
    <property type="component" value="Unassembled WGS sequence"/>
</dbReference>
<name>E1JQZ1_SOLFR</name>
<sequence length="364" mass="41238">MATLERNFAVKTYRNTNKDAWAGRKSLPTYRSLFVPFRHTGTKIAVVERNGTKQFCIDPQGFGASWLSDELIAEVHDGPIAIEKQRRKLTLVSCFSWRDQGAVEIVQRIVNGEYKLSDGQIQMGKKGLVALLPYSFDAIQPELDPARVCGIDLGAVIPAVCAVNFGPQRAYLGEGKDVWAARSRFRAERRRLQSRAGLYSKTKNWRRSEKEDNWIQTYYHALTRKVIKFCVQHGCGTIHMEDLSSLRQRDVESEFRRLLWVPSKFFELLSYKAKEMGIGIVKINPRNTSKRCSECGHISKGNRKSQEKFVCEKCGEGKRPVNADYNAARNIALATGDVLLHGYIESEPDALGEMDQLWEGAQEA</sequence>
<evidence type="ECO:0000256" key="5">
    <source>
        <dbReference type="ARBA" id="ARBA00023172"/>
    </source>
</evidence>
<dbReference type="NCBIfam" id="NF040570">
    <property type="entry name" value="guided_TnpB"/>
    <property type="match status" value="1"/>
</dbReference>
<organism evidence="8 9">
    <name type="scientific">Solidesulfovibrio fructosivorans JJ]</name>
    <dbReference type="NCBI Taxonomy" id="596151"/>
    <lineage>
        <taxon>Bacteria</taxon>
        <taxon>Pseudomonadati</taxon>
        <taxon>Thermodesulfobacteriota</taxon>
        <taxon>Desulfovibrionia</taxon>
        <taxon>Desulfovibrionales</taxon>
        <taxon>Desulfovibrionaceae</taxon>
        <taxon>Solidesulfovibrio</taxon>
    </lineage>
</organism>
<keyword evidence="4" id="KW-0238">DNA-binding</keyword>
<evidence type="ECO:0000256" key="2">
    <source>
        <dbReference type="ARBA" id="ARBA00011044"/>
    </source>
</evidence>
<comment type="similarity">
    <text evidence="2">In the N-terminal section; belongs to the transposase 2 family.</text>
</comment>
<dbReference type="PANTHER" id="PTHR30405">
    <property type="entry name" value="TRANSPOSASE"/>
    <property type="match status" value="1"/>
</dbReference>
<comment type="caution">
    <text evidence="8">The sequence shown here is derived from an EMBL/GenBank/DDBJ whole genome shotgun (WGS) entry which is preliminary data.</text>
</comment>
<evidence type="ECO:0000259" key="7">
    <source>
        <dbReference type="Pfam" id="PF07282"/>
    </source>
</evidence>
<reference evidence="8 9" key="1">
    <citation type="submission" date="2010-08" db="EMBL/GenBank/DDBJ databases">
        <title>The draft genome of Desulfovibrio fructosovorans JJ.</title>
        <authorList>
            <consortium name="US DOE Joint Genome Institute (JGI-PGF)"/>
            <person name="Lucas S."/>
            <person name="Copeland A."/>
            <person name="Lapidus A."/>
            <person name="Cheng J.-F."/>
            <person name="Bruce D."/>
            <person name="Goodwin L."/>
            <person name="Pitluck S."/>
            <person name="Land M.L."/>
            <person name="Hauser L."/>
            <person name="Chang Y.-J."/>
            <person name="Jeffries C."/>
            <person name="Wall J.D."/>
            <person name="Stahl D.A."/>
            <person name="Arkin A.P."/>
            <person name="Dehal P."/>
            <person name="Stolyar S.M."/>
            <person name="Hazen T.C."/>
            <person name="Woyke T.J."/>
        </authorList>
    </citation>
    <scope>NUCLEOTIDE SEQUENCE [LARGE SCALE GENOMIC DNA]</scope>
    <source>
        <strain evidence="8 9">JJ</strain>
    </source>
</reference>
<dbReference type="GO" id="GO:0006310">
    <property type="term" value="P:DNA recombination"/>
    <property type="evidence" value="ECO:0007669"/>
    <property type="project" value="UniProtKB-KW"/>
</dbReference>
<keyword evidence="5" id="KW-0233">DNA recombination</keyword>
<dbReference type="GO" id="GO:0003677">
    <property type="term" value="F:DNA binding"/>
    <property type="evidence" value="ECO:0007669"/>
    <property type="project" value="UniProtKB-KW"/>
</dbReference>
<evidence type="ECO:0000313" key="9">
    <source>
        <dbReference type="Proteomes" id="UP000006250"/>
    </source>
</evidence>
<evidence type="ECO:0000256" key="1">
    <source>
        <dbReference type="ARBA" id="ARBA00008761"/>
    </source>
</evidence>
<gene>
    <name evidence="8" type="ORF">DesfrDRAFT_0040</name>
</gene>
<evidence type="ECO:0000256" key="4">
    <source>
        <dbReference type="ARBA" id="ARBA00023125"/>
    </source>
</evidence>
<feature type="domain" description="Cas12f1-like TNB" evidence="7">
    <location>
        <begin position="264"/>
        <end position="331"/>
    </location>
</feature>
<protein>
    <submittedName>
        <fullName evidence="8">Transposase, IS605 OrfB family</fullName>
    </submittedName>
</protein>
<keyword evidence="9" id="KW-1185">Reference proteome</keyword>
<dbReference type="NCBIfam" id="TIGR01766">
    <property type="entry name" value="IS200/IS605 family accessory protein TnpB-like domain"/>
    <property type="match status" value="1"/>
</dbReference>
<dbReference type="InterPro" id="IPR001959">
    <property type="entry name" value="Transposase"/>
</dbReference>
<dbReference type="Pfam" id="PF07282">
    <property type="entry name" value="Cas12f1-like_TNB"/>
    <property type="match status" value="1"/>
</dbReference>
<accession>E1JQZ1</accession>
<evidence type="ECO:0000313" key="8">
    <source>
        <dbReference type="EMBL" id="EFL52992.1"/>
    </source>
</evidence>
<feature type="domain" description="Probable transposase IS891/IS1136/IS1341" evidence="6">
    <location>
        <begin position="133"/>
        <end position="244"/>
    </location>
</feature>
<dbReference type="eggNOG" id="COG0675">
    <property type="taxonomic scope" value="Bacteria"/>
</dbReference>
<keyword evidence="3" id="KW-0815">Transposition</keyword>
<dbReference type="Pfam" id="PF01385">
    <property type="entry name" value="OrfB_IS605"/>
    <property type="match status" value="1"/>
</dbReference>
<dbReference type="AlphaFoldDB" id="E1JQZ1"/>